<protein>
    <submittedName>
        <fullName evidence="7">PKD domain-containing protein</fullName>
    </submittedName>
</protein>
<dbReference type="GO" id="GO:0006816">
    <property type="term" value="P:calcium ion transport"/>
    <property type="evidence" value="ECO:0007669"/>
    <property type="project" value="TreeGrafter"/>
</dbReference>
<keyword evidence="8" id="KW-1185">Reference proteome</keyword>
<dbReference type="RefSeq" id="WP_162334687.1">
    <property type="nucleotide sequence ID" value="NZ_CP048113.1"/>
</dbReference>
<organism evidence="7 8">
    <name type="scientific">Chitinophaga agri</name>
    <dbReference type="NCBI Taxonomy" id="2703787"/>
    <lineage>
        <taxon>Bacteria</taxon>
        <taxon>Pseudomonadati</taxon>
        <taxon>Bacteroidota</taxon>
        <taxon>Chitinophagia</taxon>
        <taxon>Chitinophagales</taxon>
        <taxon>Chitinophagaceae</taxon>
        <taxon>Chitinophaga</taxon>
    </lineage>
</organism>
<keyword evidence="3" id="KW-0677">Repeat</keyword>
<dbReference type="PANTHER" id="PTHR46730:SF4">
    <property type="entry name" value="POLYCYSTIC KIDNEY DISEASE PROTEIN 1-LIKE 1"/>
    <property type="match status" value="1"/>
</dbReference>
<dbReference type="GO" id="GO:0005261">
    <property type="term" value="F:monoatomic cation channel activity"/>
    <property type="evidence" value="ECO:0007669"/>
    <property type="project" value="TreeGrafter"/>
</dbReference>
<dbReference type="InterPro" id="IPR035986">
    <property type="entry name" value="PKD_dom_sf"/>
</dbReference>
<comment type="subcellular location">
    <subcellularLocation>
        <location evidence="1">Membrane</location>
        <topology evidence="1">Multi-pass membrane protein</topology>
    </subcellularLocation>
</comment>
<feature type="domain" description="PKD" evidence="6">
    <location>
        <begin position="735"/>
        <end position="770"/>
    </location>
</feature>
<keyword evidence="5" id="KW-0472">Membrane</keyword>
<dbReference type="PANTHER" id="PTHR46730">
    <property type="entry name" value="POLYCYSTIN-1"/>
    <property type="match status" value="1"/>
</dbReference>
<evidence type="ECO:0000256" key="1">
    <source>
        <dbReference type="ARBA" id="ARBA00004141"/>
    </source>
</evidence>
<dbReference type="KEGG" id="chih:GWR21_26270"/>
<feature type="domain" description="PKD" evidence="6">
    <location>
        <begin position="1088"/>
        <end position="1133"/>
    </location>
</feature>
<dbReference type="InterPro" id="IPR013783">
    <property type="entry name" value="Ig-like_fold"/>
</dbReference>
<dbReference type="SMART" id="SM00089">
    <property type="entry name" value="PKD"/>
    <property type="match status" value="6"/>
</dbReference>
<dbReference type="InterPro" id="IPR035234">
    <property type="entry name" value="IgGFc-bd_N"/>
</dbReference>
<dbReference type="Pfam" id="PF18911">
    <property type="entry name" value="PKD_4"/>
    <property type="match status" value="5"/>
</dbReference>
<feature type="domain" description="PKD" evidence="6">
    <location>
        <begin position="810"/>
        <end position="871"/>
    </location>
</feature>
<feature type="domain" description="PKD" evidence="6">
    <location>
        <begin position="995"/>
        <end position="1057"/>
    </location>
</feature>
<reference evidence="7 8" key="1">
    <citation type="submission" date="2020-01" db="EMBL/GenBank/DDBJ databases">
        <title>Complete genome sequence of Chitinophaga sp. H33E-04 isolated from quinoa roots.</title>
        <authorList>
            <person name="Weon H.-Y."/>
            <person name="Lee S.A."/>
        </authorList>
    </citation>
    <scope>NUCLEOTIDE SEQUENCE [LARGE SCALE GENOMIC DNA]</scope>
    <source>
        <strain evidence="7 8">H33E-04</strain>
    </source>
</reference>
<dbReference type="Proteomes" id="UP000476411">
    <property type="component" value="Chromosome"/>
</dbReference>
<dbReference type="Pfam" id="PF13585">
    <property type="entry name" value="CHU_C"/>
    <property type="match status" value="1"/>
</dbReference>
<evidence type="ECO:0000256" key="4">
    <source>
        <dbReference type="ARBA" id="ARBA00022989"/>
    </source>
</evidence>
<keyword evidence="4" id="KW-1133">Transmembrane helix</keyword>
<dbReference type="InterPro" id="IPR000601">
    <property type="entry name" value="PKD_dom"/>
</dbReference>
<dbReference type="NCBIfam" id="TIGR04131">
    <property type="entry name" value="Bac_Flav_CTERM"/>
    <property type="match status" value="1"/>
</dbReference>
<dbReference type="SUPFAM" id="SSF49299">
    <property type="entry name" value="PKD domain"/>
    <property type="match status" value="6"/>
</dbReference>
<feature type="domain" description="PKD" evidence="6">
    <location>
        <begin position="1141"/>
        <end position="1227"/>
    </location>
</feature>
<gene>
    <name evidence="7" type="ORF">GWR21_26270</name>
</gene>
<evidence type="ECO:0000313" key="7">
    <source>
        <dbReference type="EMBL" id="QHS62963.1"/>
    </source>
</evidence>
<proteinExistence type="predicted"/>
<name>A0A6B9ZQ82_9BACT</name>
<sequence>MEKWTFRSTQQQFACYCSPPYGGSNSSSMLLRSLTAALIILLTCLQTYAQDLSNRGKSFWVGYGHHQFMEPNRGNSQEMVLYLSAEEPANVTVTIDGTTWSRSYTIPANTVIATDQIPKTGAFDARLYSVPPTFGGTGGEGLFIKKGIHIVSDVPIVAYAHIYGSASSGATMLMPEETWGYYYVSLNSQQSYDFDCFSWMFVVAKENNTVVEITPSVPTRNGKLPGVPFTVTLNRGEIYQVIGAPLGGSDGYEMTGTKVRSVANANDTCFPIAVFSGSSRTSIACAGSFGSSGDNNIQQVFPSQAWGKRYLTASSSADNTPGSFMTNPYKVVVKDPTTIVKRNGVPLTGLQNNAFYEFESNTPDYIEADKPILVAQYMSSAGSCPNTNGDGDPEMVYLSPVEQSIKKIGFYRNNREGINVNYLTMIIPTEGTKTLMIDGVANAWNYIMPHPGQPGYSVVVKRWNATQAQCTVQSDSAFTAVTYGLGSVESYGYNAGTLINNLNVIGVIHNEHDTSSFKNDFTCTQTPVELSVLLAYKPTEMQWNISKLGSVVTPNADVTQVNPVPVGEELVNGVPYYKYTLPGTYLFSTIGKYEVPIINTHPSIEKCDHTEEVKISVDVKRKPTASFATEFTGCVLDTAYFSADSSGSGYTIDRWRWTFPGAVQDSGAVVKRKFPIGTYNVQLNVISKEGCLADTIIPVTVVDKPVADFTTAPAAICEGGSIQLTDQSTYGGTAPLKTWYWNFGNDTVVAVDADTAQTANYSRYGTYTISHIVKLSELCVSDTVTKQVTVYARPVLGFDYPDTCLLATGEVQFTSTSTVPDGQAISAYAWDFGDANATPGNPNTAAIADPLHSYSKYGTYSIKYTVTTAEGCMKDTTAQAVFNLKPALTFGASIPAVCVNDRSPVSVAKATVTNGVTGTGIYKGPGVSPAGAFSPLTAGAGTHTIWYVFTAQGGCTDSISATITVHPKPQPAFTVNGNICLGEAVNFADQSSITTGTIASWKWAFGDGSNETRNDNTAFTKTYTAWKNYTARLVVVSDNGCVSDTVSRTIAVHALPVPDFTLPTKICMPEGAAQFTNKTTIPDMAALTYQWAFGDGSMSTDASPSHNYQHAGSYTISLIATSVYGCVDTTTKVLSDFYTRPIADFSVSPDTLCQGTDNVFTDRSVDANNNIVSWAWTFGDGNSSTDRNPVKRYTEPGNYPVELVVANGAGCVSVPFTSNVVVYLQPVIDAGPSFIVNQGAQVRFNPTANDSTVLSFRWTPPNGLSDPTVLRPVLKAMEDQVYTLTAIGEGGCIATDETSVKVFKAVTVPNAFSPNGDQINDRWVITNLADYAECTVEIFNRYGQRVYYSEGYKTPWDGTYKGALLPQATYYYVIRLRNGTNPLTGYVVILQ</sequence>
<dbReference type="Gene3D" id="2.60.40.10">
    <property type="entry name" value="Immunoglobulins"/>
    <property type="match status" value="6"/>
</dbReference>
<dbReference type="Pfam" id="PF17517">
    <property type="entry name" value="IgGFc_binding"/>
    <property type="match status" value="1"/>
</dbReference>
<keyword evidence="2" id="KW-0812">Transmembrane</keyword>
<dbReference type="EMBL" id="CP048113">
    <property type="protein sequence ID" value="QHS62963.1"/>
    <property type="molecule type" value="Genomic_DNA"/>
</dbReference>
<dbReference type="GO" id="GO:0005886">
    <property type="term" value="C:plasma membrane"/>
    <property type="evidence" value="ECO:0007669"/>
    <property type="project" value="TreeGrafter"/>
</dbReference>
<dbReference type="CDD" id="cd00146">
    <property type="entry name" value="PKD"/>
    <property type="match status" value="4"/>
</dbReference>
<accession>A0A6B9ZQ82</accession>
<evidence type="ECO:0000256" key="5">
    <source>
        <dbReference type="ARBA" id="ARBA00023136"/>
    </source>
</evidence>
<dbReference type="InterPro" id="IPR026341">
    <property type="entry name" value="T9SS_type_B"/>
</dbReference>
<evidence type="ECO:0000313" key="8">
    <source>
        <dbReference type="Proteomes" id="UP000476411"/>
    </source>
</evidence>
<dbReference type="InterPro" id="IPR022409">
    <property type="entry name" value="PKD/Chitinase_dom"/>
</dbReference>
<dbReference type="PROSITE" id="PS50093">
    <property type="entry name" value="PKD"/>
    <property type="match status" value="5"/>
</dbReference>
<evidence type="ECO:0000259" key="6">
    <source>
        <dbReference type="PROSITE" id="PS50093"/>
    </source>
</evidence>
<evidence type="ECO:0000256" key="2">
    <source>
        <dbReference type="ARBA" id="ARBA00022692"/>
    </source>
</evidence>
<evidence type="ECO:0000256" key="3">
    <source>
        <dbReference type="ARBA" id="ARBA00022737"/>
    </source>
</evidence>